<reference evidence="1" key="3">
    <citation type="submission" date="2025-09" db="UniProtKB">
        <authorList>
            <consortium name="Ensembl"/>
        </authorList>
    </citation>
    <scope>IDENTIFICATION</scope>
</reference>
<organism evidence="1 2">
    <name type="scientific">Ciona savignyi</name>
    <name type="common">Pacific transparent sea squirt</name>
    <dbReference type="NCBI Taxonomy" id="51511"/>
    <lineage>
        <taxon>Eukaryota</taxon>
        <taxon>Metazoa</taxon>
        <taxon>Chordata</taxon>
        <taxon>Tunicata</taxon>
        <taxon>Ascidiacea</taxon>
        <taxon>Phlebobranchia</taxon>
        <taxon>Cionidae</taxon>
        <taxon>Ciona</taxon>
    </lineage>
</organism>
<dbReference type="HOGENOM" id="CLU_1405410_0_0_1"/>
<reference evidence="1" key="2">
    <citation type="submission" date="2025-08" db="UniProtKB">
        <authorList>
            <consortium name="Ensembl"/>
        </authorList>
    </citation>
    <scope>IDENTIFICATION</scope>
</reference>
<accession>H2Y9F8</accession>
<sequence length="194" mass="21353">NKSEHANFLKAFLSRHWIPYGAILKLGSRSRECHLKRLVLFDFLLLNSTTGVVLLKVVSVLLVGRFGERLVAPKVGGQVAVGFRDRIEGGFGCEESCSLASSRGVAIFQTSHTKQFLGDGRRDNSCTTWCWDQTHMDTATFTMNLAWDSMGLSNFVAPISTTNWDDGKLSEGDGPTNSSCYFFGALNTQTNMSV</sequence>
<dbReference type="Proteomes" id="UP000007875">
    <property type="component" value="Unassembled WGS sequence"/>
</dbReference>
<dbReference type="eggNOG" id="ENOG502SH2Z">
    <property type="taxonomic scope" value="Eukaryota"/>
</dbReference>
<name>H2Y9F8_CIOSA</name>
<protein>
    <submittedName>
        <fullName evidence="1">Uncharacterized protein</fullName>
    </submittedName>
</protein>
<keyword evidence="2" id="KW-1185">Reference proteome</keyword>
<reference evidence="2" key="1">
    <citation type="submission" date="2003-08" db="EMBL/GenBank/DDBJ databases">
        <authorList>
            <person name="Birren B."/>
            <person name="Nusbaum C."/>
            <person name="Abebe A."/>
            <person name="Abouelleil A."/>
            <person name="Adekoya E."/>
            <person name="Ait-zahra M."/>
            <person name="Allen N."/>
            <person name="Allen T."/>
            <person name="An P."/>
            <person name="Anderson M."/>
            <person name="Anderson S."/>
            <person name="Arachchi H."/>
            <person name="Armbruster J."/>
            <person name="Bachantsang P."/>
            <person name="Baldwin J."/>
            <person name="Barry A."/>
            <person name="Bayul T."/>
            <person name="Blitshsteyn B."/>
            <person name="Bloom T."/>
            <person name="Blye J."/>
            <person name="Boguslavskiy L."/>
            <person name="Borowsky M."/>
            <person name="Boukhgalter B."/>
            <person name="Brunache A."/>
            <person name="Butler J."/>
            <person name="Calixte N."/>
            <person name="Calvo S."/>
            <person name="Camarata J."/>
            <person name="Campo K."/>
            <person name="Chang J."/>
            <person name="Cheshatsang Y."/>
            <person name="Citroen M."/>
            <person name="Collymore A."/>
            <person name="Considine T."/>
            <person name="Cook A."/>
            <person name="Cooke P."/>
            <person name="Corum B."/>
            <person name="Cuomo C."/>
            <person name="David R."/>
            <person name="Dawoe T."/>
            <person name="Degray S."/>
            <person name="Dodge S."/>
            <person name="Dooley K."/>
            <person name="Dorje P."/>
            <person name="Dorjee K."/>
            <person name="Dorris L."/>
            <person name="Duffey N."/>
            <person name="Dupes A."/>
            <person name="Elkins T."/>
            <person name="Engels R."/>
            <person name="Erickson J."/>
            <person name="Farina A."/>
            <person name="Faro S."/>
            <person name="Ferreira P."/>
            <person name="Fischer H."/>
            <person name="Fitzgerald M."/>
            <person name="Foley K."/>
            <person name="Gage D."/>
            <person name="Galagan J."/>
            <person name="Gearin G."/>
            <person name="Gnerre S."/>
            <person name="Gnirke A."/>
            <person name="Goyette A."/>
            <person name="Graham J."/>
            <person name="Grandbois E."/>
            <person name="Gyaltsen K."/>
            <person name="Hafez N."/>
            <person name="Hagopian D."/>
            <person name="Hagos B."/>
            <person name="Hall J."/>
            <person name="Hatcher B."/>
            <person name="Heller A."/>
            <person name="Higgins H."/>
            <person name="Honan T."/>
            <person name="Horn A."/>
            <person name="Houde N."/>
            <person name="Hughes L."/>
            <person name="Hulme W."/>
            <person name="Husby E."/>
            <person name="Iliev I."/>
            <person name="Jaffe D."/>
            <person name="Jones C."/>
            <person name="Kamal M."/>
            <person name="Kamat A."/>
            <person name="Kamvysselis M."/>
            <person name="Karlsson E."/>
            <person name="Kells C."/>
            <person name="Kieu A."/>
            <person name="Kisner P."/>
            <person name="Kodira C."/>
            <person name="Kulbokas E."/>
            <person name="Labutti K."/>
            <person name="Lama D."/>
            <person name="Landers T."/>
            <person name="Leger J."/>
            <person name="Levine S."/>
            <person name="Lewis D."/>
            <person name="Lewis T."/>
            <person name="Lindblad-toh K."/>
            <person name="Liu X."/>
            <person name="Lokyitsang T."/>
            <person name="Lokyitsang Y."/>
            <person name="Lucien O."/>
            <person name="Lui A."/>
            <person name="Ma L.J."/>
            <person name="Mabbitt R."/>
            <person name="Macdonald J."/>
            <person name="Maclean C."/>
            <person name="Major J."/>
            <person name="Manning J."/>
            <person name="Marabella R."/>
            <person name="Maru K."/>
            <person name="Matthews C."/>
            <person name="Mauceli E."/>
            <person name="Mccarthy M."/>
            <person name="Mcdonough S."/>
            <person name="Mcghee T."/>
            <person name="Meldrim J."/>
            <person name="Meneus L."/>
            <person name="Mesirov J."/>
            <person name="Mihalev A."/>
            <person name="Mihova T."/>
            <person name="Mikkelsen T."/>
            <person name="Mlenga V."/>
            <person name="Moru K."/>
            <person name="Mozes J."/>
            <person name="Mulrain L."/>
            <person name="Munson G."/>
            <person name="Naylor J."/>
            <person name="Newes C."/>
            <person name="Nguyen C."/>
            <person name="Nguyen N."/>
            <person name="Nguyen T."/>
            <person name="Nicol R."/>
            <person name="Nielsen C."/>
            <person name="Nizzari M."/>
            <person name="Norbu C."/>
            <person name="Norbu N."/>
            <person name="O'donnell P."/>
            <person name="Okoawo O."/>
            <person name="O'leary S."/>
            <person name="Omotosho B."/>
            <person name="O'neill K."/>
            <person name="Osman S."/>
            <person name="Parker S."/>
            <person name="Perrin D."/>
            <person name="Phunkhang P."/>
            <person name="Piqani B."/>
            <person name="Purcell S."/>
            <person name="Rachupka T."/>
            <person name="Ramasamy U."/>
            <person name="Rameau R."/>
            <person name="Ray V."/>
            <person name="Raymond C."/>
            <person name="Retta R."/>
            <person name="Richardson S."/>
            <person name="Rise C."/>
            <person name="Rodriguez J."/>
            <person name="Rogers J."/>
            <person name="Rogov P."/>
            <person name="Rutman M."/>
            <person name="Schupbach R."/>
            <person name="Seaman C."/>
            <person name="Settipalli S."/>
            <person name="Sharpe T."/>
            <person name="Sheridan J."/>
            <person name="Sherpa N."/>
            <person name="Shi J."/>
            <person name="Smirnov S."/>
            <person name="Smith C."/>
            <person name="Sougnez C."/>
            <person name="Spencer B."/>
            <person name="Stalker J."/>
            <person name="Stange-thomann N."/>
            <person name="Stavropoulos S."/>
            <person name="Stetson K."/>
            <person name="Stone C."/>
            <person name="Stone S."/>
            <person name="Stubbs M."/>
            <person name="Talamas J."/>
            <person name="Tchuinga P."/>
            <person name="Tenzing P."/>
            <person name="Tesfaye S."/>
            <person name="Theodore J."/>
            <person name="Thoulutsang Y."/>
            <person name="Topham K."/>
            <person name="Towey S."/>
            <person name="Tsamla T."/>
            <person name="Tsomo N."/>
            <person name="Vallee D."/>
            <person name="Vassiliev H."/>
            <person name="Venkataraman V."/>
            <person name="Vinson J."/>
            <person name="Vo A."/>
            <person name="Wade C."/>
            <person name="Wang S."/>
            <person name="Wangchuk T."/>
            <person name="Wangdi T."/>
            <person name="Whittaker C."/>
            <person name="Wilkinson J."/>
            <person name="Wu Y."/>
            <person name="Wyman D."/>
            <person name="Yadav S."/>
            <person name="Yang S."/>
            <person name="Yang X."/>
            <person name="Yeager S."/>
            <person name="Yee E."/>
            <person name="Young G."/>
            <person name="Zainoun J."/>
            <person name="Zembeck L."/>
            <person name="Zimmer A."/>
            <person name="Zody M."/>
            <person name="Lander E."/>
        </authorList>
    </citation>
    <scope>NUCLEOTIDE SEQUENCE [LARGE SCALE GENOMIC DNA]</scope>
</reference>
<evidence type="ECO:0000313" key="1">
    <source>
        <dbReference type="Ensembl" id="ENSCSAVP00000001956.1"/>
    </source>
</evidence>
<dbReference type="Ensembl" id="ENSCSAVT00000001990.1">
    <property type="protein sequence ID" value="ENSCSAVP00000001956.1"/>
    <property type="gene ID" value="ENSCSAVG00000001143.1"/>
</dbReference>
<dbReference type="InParanoid" id="H2Y9F8"/>
<evidence type="ECO:0000313" key="2">
    <source>
        <dbReference type="Proteomes" id="UP000007875"/>
    </source>
</evidence>
<dbReference type="AlphaFoldDB" id="H2Y9F8"/>
<proteinExistence type="predicted"/>